<reference evidence="3 4" key="1">
    <citation type="submission" date="2023-03" db="EMBL/GenBank/DDBJ databases">
        <title>Draft genome sequence of the bacteria which degrade cell wall of Tricholomamatutake.</title>
        <authorList>
            <person name="Konishi Y."/>
            <person name="Fukuta Y."/>
            <person name="Shirasaka N."/>
        </authorList>
    </citation>
    <scope>NUCLEOTIDE SEQUENCE [LARGE SCALE GENOMIC DNA]</scope>
    <source>
        <strain evidence="4">mu1</strain>
    </source>
</reference>
<keyword evidence="4" id="KW-1185">Reference proteome</keyword>
<evidence type="ECO:0000256" key="1">
    <source>
        <dbReference type="SAM" id="Coils"/>
    </source>
</evidence>
<name>A0ABQ6G570_9BACL</name>
<keyword evidence="2" id="KW-0732">Signal</keyword>
<protein>
    <submittedName>
        <fullName evidence="3">Uncharacterized protein</fullName>
    </submittedName>
</protein>
<dbReference type="Proteomes" id="UP001157114">
    <property type="component" value="Unassembled WGS sequence"/>
</dbReference>
<feature type="chain" id="PRO_5046694143" evidence="2">
    <location>
        <begin position="28"/>
        <end position="271"/>
    </location>
</feature>
<organism evidence="3 4">
    <name type="scientific">Paenibacillus glycanilyticus</name>
    <dbReference type="NCBI Taxonomy" id="126569"/>
    <lineage>
        <taxon>Bacteria</taxon>
        <taxon>Bacillati</taxon>
        <taxon>Bacillota</taxon>
        <taxon>Bacilli</taxon>
        <taxon>Bacillales</taxon>
        <taxon>Paenibacillaceae</taxon>
        <taxon>Paenibacillus</taxon>
    </lineage>
</organism>
<gene>
    <name evidence="3" type="ORF">MU1_00410</name>
</gene>
<dbReference type="EMBL" id="BSSQ01000001">
    <property type="protein sequence ID" value="GLX65697.1"/>
    <property type="molecule type" value="Genomic_DNA"/>
</dbReference>
<comment type="caution">
    <text evidence="3">The sequence shown here is derived from an EMBL/GenBank/DDBJ whole genome shotgun (WGS) entry which is preliminary data.</text>
</comment>
<accession>A0ABQ6G570</accession>
<feature type="coiled-coil region" evidence="1">
    <location>
        <begin position="174"/>
        <end position="211"/>
    </location>
</feature>
<evidence type="ECO:0000313" key="4">
    <source>
        <dbReference type="Proteomes" id="UP001157114"/>
    </source>
</evidence>
<feature type="signal peptide" evidence="2">
    <location>
        <begin position="1"/>
        <end position="27"/>
    </location>
</feature>
<proteinExistence type="predicted"/>
<keyword evidence="1" id="KW-0175">Coiled coil</keyword>
<evidence type="ECO:0000313" key="3">
    <source>
        <dbReference type="EMBL" id="GLX65697.1"/>
    </source>
</evidence>
<sequence>MKTRLPAVALLLTLILSALLPTAIADAAVNVLSATAQKQFDKTKAGMASADASKLQALYQSFVQQQNTIGYQDTRMKAAAATNDSKESELRQKIRLIDKAKLDALDKKITQLKSYYQPLFNRYEAAQAELRTARKFGIKELTAAVQLKVDLLEISVRSAKEEIRSAQSGLSTAKTAANDKMKRLRAQLDAITDEERKVSIAKTAISQLNKQKSSEWSDLLYALRSYDGNTSLRSLTTLSSVAKQIIDQQTKIDGYERKIADINKSVAIQLG</sequence>
<evidence type="ECO:0000256" key="2">
    <source>
        <dbReference type="SAM" id="SignalP"/>
    </source>
</evidence>
<dbReference type="RefSeq" id="WP_284236367.1">
    <property type="nucleotide sequence ID" value="NZ_BSSQ01000001.1"/>
</dbReference>